<gene>
    <name evidence="1" type="ORF">BDN72DRAFT_883421</name>
</gene>
<name>A0ACD3A5F2_9AGAR</name>
<evidence type="ECO:0000313" key="2">
    <source>
        <dbReference type="Proteomes" id="UP000308600"/>
    </source>
</evidence>
<dbReference type="EMBL" id="ML208722">
    <property type="protein sequence ID" value="TFK60871.1"/>
    <property type="molecule type" value="Genomic_DNA"/>
</dbReference>
<reference evidence="1 2" key="1">
    <citation type="journal article" date="2019" name="Nat. Ecol. Evol.">
        <title>Megaphylogeny resolves global patterns of mushroom evolution.</title>
        <authorList>
            <person name="Varga T."/>
            <person name="Krizsan K."/>
            <person name="Foldi C."/>
            <person name="Dima B."/>
            <person name="Sanchez-Garcia M."/>
            <person name="Sanchez-Ramirez S."/>
            <person name="Szollosi G.J."/>
            <person name="Szarkandi J.G."/>
            <person name="Papp V."/>
            <person name="Albert L."/>
            <person name="Andreopoulos W."/>
            <person name="Angelini C."/>
            <person name="Antonin V."/>
            <person name="Barry K.W."/>
            <person name="Bougher N.L."/>
            <person name="Buchanan P."/>
            <person name="Buyck B."/>
            <person name="Bense V."/>
            <person name="Catcheside P."/>
            <person name="Chovatia M."/>
            <person name="Cooper J."/>
            <person name="Damon W."/>
            <person name="Desjardin D."/>
            <person name="Finy P."/>
            <person name="Geml J."/>
            <person name="Haridas S."/>
            <person name="Hughes K."/>
            <person name="Justo A."/>
            <person name="Karasinski D."/>
            <person name="Kautmanova I."/>
            <person name="Kiss B."/>
            <person name="Kocsube S."/>
            <person name="Kotiranta H."/>
            <person name="LaButti K.M."/>
            <person name="Lechner B.E."/>
            <person name="Liimatainen K."/>
            <person name="Lipzen A."/>
            <person name="Lukacs Z."/>
            <person name="Mihaltcheva S."/>
            <person name="Morgado L.N."/>
            <person name="Niskanen T."/>
            <person name="Noordeloos M.E."/>
            <person name="Ohm R.A."/>
            <person name="Ortiz-Santana B."/>
            <person name="Ovrebo C."/>
            <person name="Racz N."/>
            <person name="Riley R."/>
            <person name="Savchenko A."/>
            <person name="Shiryaev A."/>
            <person name="Soop K."/>
            <person name="Spirin V."/>
            <person name="Szebenyi C."/>
            <person name="Tomsovsky M."/>
            <person name="Tulloss R.E."/>
            <person name="Uehling J."/>
            <person name="Grigoriev I.V."/>
            <person name="Vagvolgyi C."/>
            <person name="Papp T."/>
            <person name="Martin F.M."/>
            <person name="Miettinen O."/>
            <person name="Hibbett D.S."/>
            <person name="Nagy L.G."/>
        </authorList>
    </citation>
    <scope>NUCLEOTIDE SEQUENCE [LARGE SCALE GENOMIC DNA]</scope>
    <source>
        <strain evidence="1 2">NL-1719</strain>
    </source>
</reference>
<accession>A0ACD3A5F2</accession>
<keyword evidence="2" id="KW-1185">Reference proteome</keyword>
<sequence length="233" mass="25381">MPNTTQRRDAWGDPIQSPVDAKHKAYGQSYGDTNLPYNSFPSSPIEDGMEHHLASHEESRPFVSNASYTTYIPNPASPDVADSSSLDSATSPPPHLPLATTTSNRHFLEEQIAPAPGYTSESPSTNNLPLQSQGGIHHSTRVISPPPHTHPHCTTPTQVGHSSDWTIHRTHSPSLLLSPGLQAEHTQEKKPPLACLFCRGRKIACGPPIPGSKDKTCNQCQRRSLKCEYPSES</sequence>
<proteinExistence type="predicted"/>
<protein>
    <submittedName>
        <fullName evidence="1">Uncharacterized protein</fullName>
    </submittedName>
</protein>
<organism evidence="1 2">
    <name type="scientific">Pluteus cervinus</name>
    <dbReference type="NCBI Taxonomy" id="181527"/>
    <lineage>
        <taxon>Eukaryota</taxon>
        <taxon>Fungi</taxon>
        <taxon>Dikarya</taxon>
        <taxon>Basidiomycota</taxon>
        <taxon>Agaricomycotina</taxon>
        <taxon>Agaricomycetes</taxon>
        <taxon>Agaricomycetidae</taxon>
        <taxon>Agaricales</taxon>
        <taxon>Pluteineae</taxon>
        <taxon>Pluteaceae</taxon>
        <taxon>Pluteus</taxon>
    </lineage>
</organism>
<dbReference type="Proteomes" id="UP000308600">
    <property type="component" value="Unassembled WGS sequence"/>
</dbReference>
<evidence type="ECO:0000313" key="1">
    <source>
        <dbReference type="EMBL" id="TFK60871.1"/>
    </source>
</evidence>